<sequence length="120" mass="12516">MTAETLRRPPEGVDAIVNAALRGQALIEAARALRAGGRLVSTTPGTPDLSAFGRDDISVTVVDGPPTVTAGTFPSLAARALGGTLPDPISRRFRFEEAVQAYCHLASPQHTHGKIVVSMA</sequence>
<organism evidence="1 2">
    <name type="scientific">Thermocatellispora tengchongensis</name>
    <dbReference type="NCBI Taxonomy" id="1073253"/>
    <lineage>
        <taxon>Bacteria</taxon>
        <taxon>Bacillati</taxon>
        <taxon>Actinomycetota</taxon>
        <taxon>Actinomycetes</taxon>
        <taxon>Streptosporangiales</taxon>
        <taxon>Streptosporangiaceae</taxon>
        <taxon>Thermocatellispora</taxon>
    </lineage>
</organism>
<dbReference type="Gene3D" id="3.40.50.720">
    <property type="entry name" value="NAD(P)-binding Rossmann-like Domain"/>
    <property type="match status" value="1"/>
</dbReference>
<name>A0A840P7I9_9ACTN</name>
<gene>
    <name evidence="1" type="ORF">HNP84_003609</name>
</gene>
<dbReference type="Pfam" id="PF13602">
    <property type="entry name" value="ADH_zinc_N_2"/>
    <property type="match status" value="1"/>
</dbReference>
<reference evidence="1 2" key="1">
    <citation type="submission" date="2020-08" db="EMBL/GenBank/DDBJ databases">
        <title>Genomic Encyclopedia of Type Strains, Phase IV (KMG-IV): sequencing the most valuable type-strain genomes for metagenomic binning, comparative biology and taxonomic classification.</title>
        <authorList>
            <person name="Goeker M."/>
        </authorList>
    </citation>
    <scope>NUCLEOTIDE SEQUENCE [LARGE SCALE GENOMIC DNA]</scope>
    <source>
        <strain evidence="1 2">DSM 45615</strain>
    </source>
</reference>
<dbReference type="Gene3D" id="3.90.180.10">
    <property type="entry name" value="Medium-chain alcohol dehydrogenases, catalytic domain"/>
    <property type="match status" value="1"/>
</dbReference>
<accession>A0A840P7I9</accession>
<dbReference type="Proteomes" id="UP000578449">
    <property type="component" value="Unassembled WGS sequence"/>
</dbReference>
<comment type="caution">
    <text evidence="1">The sequence shown here is derived from an EMBL/GenBank/DDBJ whole genome shotgun (WGS) entry which is preliminary data.</text>
</comment>
<dbReference type="SUPFAM" id="SSF53335">
    <property type="entry name" value="S-adenosyl-L-methionine-dependent methyltransferases"/>
    <property type="match status" value="1"/>
</dbReference>
<dbReference type="EMBL" id="JACHGN010000007">
    <property type="protein sequence ID" value="MBB5133883.1"/>
    <property type="molecule type" value="Genomic_DNA"/>
</dbReference>
<keyword evidence="2" id="KW-1185">Reference proteome</keyword>
<proteinExistence type="predicted"/>
<dbReference type="AlphaFoldDB" id="A0A840P7I9"/>
<evidence type="ECO:0000313" key="2">
    <source>
        <dbReference type="Proteomes" id="UP000578449"/>
    </source>
</evidence>
<protein>
    <submittedName>
        <fullName evidence="1">Threonine dehydrogenase-like Zn-dependent dehydrogenase</fullName>
    </submittedName>
</protein>
<dbReference type="InterPro" id="IPR029063">
    <property type="entry name" value="SAM-dependent_MTases_sf"/>
</dbReference>
<evidence type="ECO:0000313" key="1">
    <source>
        <dbReference type="EMBL" id="MBB5133883.1"/>
    </source>
</evidence>